<name>A0A1S2LTR9_9BACI</name>
<dbReference type="EMBL" id="MLQQ01000001">
    <property type="protein sequence ID" value="OIJ15543.1"/>
    <property type="molecule type" value="Genomic_DNA"/>
</dbReference>
<dbReference type="AlphaFoldDB" id="A0A1S2LTR9"/>
<protein>
    <submittedName>
        <fullName evidence="2">Serine hydrolase</fullName>
    </submittedName>
</protein>
<keyword evidence="3" id="KW-1185">Reference proteome</keyword>
<dbReference type="Gene3D" id="3.40.710.10">
    <property type="entry name" value="DD-peptidase/beta-lactamase superfamily"/>
    <property type="match status" value="1"/>
</dbReference>
<dbReference type="Proteomes" id="UP000180098">
    <property type="component" value="Unassembled WGS sequence"/>
</dbReference>
<dbReference type="GO" id="GO:0016787">
    <property type="term" value="F:hydrolase activity"/>
    <property type="evidence" value="ECO:0007669"/>
    <property type="project" value="UniProtKB-KW"/>
</dbReference>
<dbReference type="PANTHER" id="PTHR46825">
    <property type="entry name" value="D-ALANYL-D-ALANINE-CARBOXYPEPTIDASE/ENDOPEPTIDASE AMPH"/>
    <property type="match status" value="1"/>
</dbReference>
<dbReference type="PANTHER" id="PTHR46825:SF9">
    <property type="entry name" value="BETA-LACTAMASE-RELATED DOMAIN-CONTAINING PROTEIN"/>
    <property type="match status" value="1"/>
</dbReference>
<dbReference type="OrthoDB" id="9803467at2"/>
<dbReference type="RefSeq" id="WP_071311468.1">
    <property type="nucleotide sequence ID" value="NZ_MLQQ01000001.1"/>
</dbReference>
<proteinExistence type="predicted"/>
<evidence type="ECO:0000313" key="2">
    <source>
        <dbReference type="EMBL" id="OIJ15543.1"/>
    </source>
</evidence>
<reference evidence="2 3" key="1">
    <citation type="submission" date="2016-10" db="EMBL/GenBank/DDBJ databases">
        <title>Draft genome sequences of four alkaliphilic bacteria belonging to the Anaerobacillus genus.</title>
        <authorList>
            <person name="Bassil N.M."/>
            <person name="Lloyd J.R."/>
        </authorList>
    </citation>
    <scope>NUCLEOTIDE SEQUENCE [LARGE SCALE GENOMIC DNA]</scope>
    <source>
        <strain evidence="2 3">DSM 15340</strain>
    </source>
</reference>
<keyword evidence="2" id="KW-0378">Hydrolase</keyword>
<gene>
    <name evidence="2" type="ORF">BKP35_00685</name>
</gene>
<sequence>MSEQKWVQFESYLKEAIQKYHIPGCAVAVSQHGKVLFQKGFGFCDQMTKAPVTENSIFGIASVTKSFTALAIIMLEDKGLLSVNDPVIKYLPNFKLIGVEDMSSIKINHLLTHTTGLAPMFRREELNKLKDHLTYLAEKDYEMLGKPGEYFSYCNDTFLLLGAIIEKVAGKLYRRHITEKILNPLKMYRSTFSIDELAKYDDVTIPYEHNKQTNQLEEKLWPKLGNYEVGGGVRSTVIDLLKYGEFYVTNENNAISRETLKRMWENPFEVANGTFYGYAFKVTPNYNSVTLVEHGGGQPGVSSNFGFIPEEGIVVSVLCNVSNVPADEIWLAAVNTALGLPMDMLRKVEPTYNHSEAQLEKLVGTYDCSEGGKATIVVENNQPFLEVNGESFSLRGSSENAFVIEKSEKPITFFLKGDEKAWAVLVGSRMLTRKQSWVPST</sequence>
<dbReference type="InterPro" id="IPR001466">
    <property type="entry name" value="Beta-lactam-related"/>
</dbReference>
<feature type="domain" description="Beta-lactamase-related" evidence="1">
    <location>
        <begin position="9"/>
        <end position="325"/>
    </location>
</feature>
<comment type="caution">
    <text evidence="2">The sequence shown here is derived from an EMBL/GenBank/DDBJ whole genome shotgun (WGS) entry which is preliminary data.</text>
</comment>
<dbReference type="InterPro" id="IPR050491">
    <property type="entry name" value="AmpC-like"/>
</dbReference>
<evidence type="ECO:0000259" key="1">
    <source>
        <dbReference type="Pfam" id="PF00144"/>
    </source>
</evidence>
<accession>A0A1S2LTR9</accession>
<evidence type="ECO:0000313" key="3">
    <source>
        <dbReference type="Proteomes" id="UP000180098"/>
    </source>
</evidence>
<dbReference type="SUPFAM" id="SSF56601">
    <property type="entry name" value="beta-lactamase/transpeptidase-like"/>
    <property type="match status" value="1"/>
</dbReference>
<dbReference type="Pfam" id="PF00144">
    <property type="entry name" value="Beta-lactamase"/>
    <property type="match status" value="1"/>
</dbReference>
<dbReference type="InterPro" id="IPR012338">
    <property type="entry name" value="Beta-lactam/transpept-like"/>
</dbReference>
<organism evidence="2 3">
    <name type="scientific">Anaerobacillus arseniciselenatis</name>
    <dbReference type="NCBI Taxonomy" id="85682"/>
    <lineage>
        <taxon>Bacteria</taxon>
        <taxon>Bacillati</taxon>
        <taxon>Bacillota</taxon>
        <taxon>Bacilli</taxon>
        <taxon>Bacillales</taxon>
        <taxon>Bacillaceae</taxon>
        <taxon>Anaerobacillus</taxon>
    </lineage>
</organism>